<accession>A0AA38IQY4</accession>
<organism evidence="1 2">
    <name type="scientific">Zophobas morio</name>
    <dbReference type="NCBI Taxonomy" id="2755281"/>
    <lineage>
        <taxon>Eukaryota</taxon>
        <taxon>Metazoa</taxon>
        <taxon>Ecdysozoa</taxon>
        <taxon>Arthropoda</taxon>
        <taxon>Hexapoda</taxon>
        <taxon>Insecta</taxon>
        <taxon>Pterygota</taxon>
        <taxon>Neoptera</taxon>
        <taxon>Endopterygota</taxon>
        <taxon>Coleoptera</taxon>
        <taxon>Polyphaga</taxon>
        <taxon>Cucujiformia</taxon>
        <taxon>Tenebrionidae</taxon>
        <taxon>Zophobas</taxon>
    </lineage>
</organism>
<comment type="caution">
    <text evidence="1">The sequence shown here is derived from an EMBL/GenBank/DDBJ whole genome shotgun (WGS) entry which is preliminary data.</text>
</comment>
<dbReference type="Gene3D" id="3.15.10.30">
    <property type="entry name" value="Haemolymph juvenile hormone binding protein"/>
    <property type="match status" value="1"/>
</dbReference>
<evidence type="ECO:0000313" key="1">
    <source>
        <dbReference type="EMBL" id="KAJ3661637.1"/>
    </source>
</evidence>
<dbReference type="Proteomes" id="UP001168821">
    <property type="component" value="Unassembled WGS sequence"/>
</dbReference>
<dbReference type="InterPro" id="IPR010562">
    <property type="entry name" value="Haemolymph_juvenile_hormone-bd"/>
</dbReference>
<dbReference type="SMART" id="SM00700">
    <property type="entry name" value="JHBP"/>
    <property type="match status" value="1"/>
</dbReference>
<dbReference type="PANTHER" id="PTHR11008:SF32">
    <property type="entry name" value="CIRCADIAN CLOCK-CONTROLLED PROTEIN DAYWAKE-RELATED"/>
    <property type="match status" value="1"/>
</dbReference>
<proteinExistence type="predicted"/>
<evidence type="ECO:0000313" key="2">
    <source>
        <dbReference type="Proteomes" id="UP001168821"/>
    </source>
</evidence>
<dbReference type="EMBL" id="JALNTZ010000002">
    <property type="protein sequence ID" value="KAJ3661637.1"/>
    <property type="molecule type" value="Genomic_DNA"/>
</dbReference>
<sequence>MKEFLVLTFTTVLIYQCFTLTLPSIFTKCDKRKSDFNQCLSRAIQDAVSQLDKPFDDYGLPSLEPLVSKDLLVEFGNESTCIRQKYSNFKIHGFTKINTTKAELDFENQVLWLNMTFFKLVFGYEHQIRGRFIVLPMDVSTVAKATLTSPTFKMRYKFEPYLRQNEKYDKVVDSRLIMEAQNITFNYGNLFNNKRLSEDIVAQFNANWEDILQFWQAAFPQVYVNVFEKIFNDFFSRVPVHEIFDGF</sequence>
<dbReference type="AlphaFoldDB" id="A0AA38IQY4"/>
<gene>
    <name evidence="1" type="ORF">Zmor_006025</name>
</gene>
<reference evidence="1" key="1">
    <citation type="journal article" date="2023" name="G3 (Bethesda)">
        <title>Whole genome assemblies of Zophobas morio and Tenebrio molitor.</title>
        <authorList>
            <person name="Kaur S."/>
            <person name="Stinson S.A."/>
            <person name="diCenzo G.C."/>
        </authorList>
    </citation>
    <scope>NUCLEOTIDE SEQUENCE</scope>
    <source>
        <strain evidence="1">QUZm001</strain>
    </source>
</reference>
<dbReference type="GO" id="GO:0005615">
    <property type="term" value="C:extracellular space"/>
    <property type="evidence" value="ECO:0007669"/>
    <property type="project" value="TreeGrafter"/>
</dbReference>
<name>A0AA38IQY4_9CUCU</name>
<dbReference type="PANTHER" id="PTHR11008">
    <property type="entry name" value="PROTEIN TAKEOUT-LIKE PROTEIN"/>
    <property type="match status" value="1"/>
</dbReference>
<keyword evidence="2" id="KW-1185">Reference proteome</keyword>
<dbReference type="Pfam" id="PF06585">
    <property type="entry name" value="JHBP"/>
    <property type="match status" value="1"/>
</dbReference>
<protein>
    <submittedName>
        <fullName evidence="1">Uncharacterized protein</fullName>
    </submittedName>
</protein>
<dbReference type="InterPro" id="IPR038606">
    <property type="entry name" value="To_sf"/>
</dbReference>